<comment type="caution">
    <text evidence="2">The sequence shown here is derived from an EMBL/GenBank/DDBJ whole genome shotgun (WGS) entry which is preliminary data.</text>
</comment>
<protein>
    <submittedName>
        <fullName evidence="2">Uncharacterized protein</fullName>
    </submittedName>
</protein>
<feature type="compositionally biased region" description="Basic and acidic residues" evidence="1">
    <location>
        <begin position="1"/>
        <end position="13"/>
    </location>
</feature>
<proteinExistence type="predicted"/>
<dbReference type="AlphaFoldDB" id="A0AAQ4EG85"/>
<evidence type="ECO:0000313" key="3">
    <source>
        <dbReference type="Proteomes" id="UP001321473"/>
    </source>
</evidence>
<feature type="region of interest" description="Disordered" evidence="1">
    <location>
        <begin position="135"/>
        <end position="179"/>
    </location>
</feature>
<feature type="region of interest" description="Disordered" evidence="1">
    <location>
        <begin position="1"/>
        <end position="28"/>
    </location>
</feature>
<evidence type="ECO:0000313" key="2">
    <source>
        <dbReference type="EMBL" id="KAK8773648.1"/>
    </source>
</evidence>
<organism evidence="2 3">
    <name type="scientific">Amblyomma americanum</name>
    <name type="common">Lone star tick</name>
    <dbReference type="NCBI Taxonomy" id="6943"/>
    <lineage>
        <taxon>Eukaryota</taxon>
        <taxon>Metazoa</taxon>
        <taxon>Ecdysozoa</taxon>
        <taxon>Arthropoda</taxon>
        <taxon>Chelicerata</taxon>
        <taxon>Arachnida</taxon>
        <taxon>Acari</taxon>
        <taxon>Parasitiformes</taxon>
        <taxon>Ixodida</taxon>
        <taxon>Ixodoidea</taxon>
        <taxon>Ixodidae</taxon>
        <taxon>Amblyomminae</taxon>
        <taxon>Amblyomma</taxon>
    </lineage>
</organism>
<feature type="compositionally biased region" description="Basic and acidic residues" evidence="1">
    <location>
        <begin position="150"/>
        <end position="165"/>
    </location>
</feature>
<gene>
    <name evidence="2" type="ORF">V5799_011818</name>
</gene>
<name>A0AAQ4EG85_AMBAM</name>
<sequence length="179" mass="19381">MRQSLEGDKRQVTAEEESEHPRPRTSFLPVPVEEIEARTPWRCDSPLFGRADAALETDYPISDFRALGWSFAMGGPPTPAPQGTLIWVPYGTRIDSATNVLMPAQPVPGHQFVVVQVPAMRMHGRGSGGEGMVPPYAVPGAATPSTFSPKAEDSAKRNRGAENSHGRKGHSSFRCLKCG</sequence>
<dbReference type="EMBL" id="JARKHS020016522">
    <property type="protein sequence ID" value="KAK8773648.1"/>
    <property type="molecule type" value="Genomic_DNA"/>
</dbReference>
<keyword evidence="3" id="KW-1185">Reference proteome</keyword>
<accession>A0AAQ4EG85</accession>
<dbReference type="Proteomes" id="UP001321473">
    <property type="component" value="Unassembled WGS sequence"/>
</dbReference>
<reference evidence="2 3" key="1">
    <citation type="journal article" date="2023" name="Arcadia Sci">
        <title>De novo assembly of a long-read Amblyomma americanum tick genome.</title>
        <authorList>
            <person name="Chou S."/>
            <person name="Poskanzer K.E."/>
            <person name="Rollins M."/>
            <person name="Thuy-Boun P.S."/>
        </authorList>
    </citation>
    <scope>NUCLEOTIDE SEQUENCE [LARGE SCALE GENOMIC DNA]</scope>
    <source>
        <strain evidence="2">F_SG_1</strain>
        <tissue evidence="2">Salivary glands</tissue>
    </source>
</reference>
<evidence type="ECO:0000256" key="1">
    <source>
        <dbReference type="SAM" id="MobiDB-lite"/>
    </source>
</evidence>